<evidence type="ECO:0000256" key="2">
    <source>
        <dbReference type="SAM" id="Phobius"/>
    </source>
</evidence>
<name>A0A1A8H125_9TELE</name>
<feature type="signal peptide" evidence="3">
    <location>
        <begin position="1"/>
        <end position="17"/>
    </location>
</feature>
<protein>
    <submittedName>
        <fullName evidence="4">Dipeptidase 1 (Renal)</fullName>
    </submittedName>
</protein>
<dbReference type="EMBL" id="HAEC01008977">
    <property type="protein sequence ID" value="SBQ77193.1"/>
    <property type="molecule type" value="Transcribed_RNA"/>
</dbReference>
<sequence length="86" mass="9620">IHFSLHWVELFVMYIIALLHDGFFSLMPATCPPPPPADDPEVFPQDWPCSSRAAPRLENRREQTEAAGGVAESRHLSQTDFPTCVA</sequence>
<feature type="non-terminal residue" evidence="4">
    <location>
        <position position="1"/>
    </location>
</feature>
<evidence type="ECO:0000313" key="4">
    <source>
        <dbReference type="EMBL" id="SBQ77193.1"/>
    </source>
</evidence>
<dbReference type="AlphaFoldDB" id="A0A1A8H125"/>
<evidence type="ECO:0000256" key="3">
    <source>
        <dbReference type="SAM" id="SignalP"/>
    </source>
</evidence>
<feature type="compositionally biased region" description="Basic and acidic residues" evidence="1">
    <location>
        <begin position="55"/>
        <end position="64"/>
    </location>
</feature>
<feature type="transmembrane region" description="Helical" evidence="2">
    <location>
        <begin position="7"/>
        <end position="27"/>
    </location>
</feature>
<proteinExistence type="predicted"/>
<keyword evidence="2" id="KW-0472">Membrane</keyword>
<keyword evidence="2" id="KW-1133">Transmembrane helix</keyword>
<organism evidence="4">
    <name type="scientific">Nothobranchius korthausae</name>
    <dbReference type="NCBI Taxonomy" id="1143690"/>
    <lineage>
        <taxon>Eukaryota</taxon>
        <taxon>Metazoa</taxon>
        <taxon>Chordata</taxon>
        <taxon>Craniata</taxon>
        <taxon>Vertebrata</taxon>
        <taxon>Euteleostomi</taxon>
        <taxon>Actinopterygii</taxon>
        <taxon>Neopterygii</taxon>
        <taxon>Teleostei</taxon>
        <taxon>Neoteleostei</taxon>
        <taxon>Acanthomorphata</taxon>
        <taxon>Ovalentaria</taxon>
        <taxon>Atherinomorphae</taxon>
        <taxon>Cyprinodontiformes</taxon>
        <taxon>Nothobranchiidae</taxon>
        <taxon>Nothobranchius</taxon>
    </lineage>
</organism>
<keyword evidence="3" id="KW-0732">Signal</keyword>
<evidence type="ECO:0000256" key="1">
    <source>
        <dbReference type="SAM" id="MobiDB-lite"/>
    </source>
</evidence>
<feature type="non-terminal residue" evidence="4">
    <location>
        <position position="86"/>
    </location>
</feature>
<reference evidence="4" key="1">
    <citation type="submission" date="2016-05" db="EMBL/GenBank/DDBJ databases">
        <authorList>
            <person name="Lavstsen T."/>
            <person name="Jespersen J.S."/>
        </authorList>
    </citation>
    <scope>NUCLEOTIDE SEQUENCE</scope>
    <source>
        <tissue evidence="4">Brain</tissue>
    </source>
</reference>
<feature type="chain" id="PRO_5008370955" evidence="3">
    <location>
        <begin position="18"/>
        <end position="86"/>
    </location>
</feature>
<gene>
    <name evidence="4" type="primary">DPEP1</name>
</gene>
<accession>A0A1A8H125</accession>
<feature type="region of interest" description="Disordered" evidence="1">
    <location>
        <begin position="49"/>
        <end position="86"/>
    </location>
</feature>
<reference evidence="4" key="2">
    <citation type="submission" date="2016-06" db="EMBL/GenBank/DDBJ databases">
        <title>The genome of a short-lived fish provides insights into sex chromosome evolution and the genetic control of aging.</title>
        <authorList>
            <person name="Reichwald K."/>
            <person name="Felder M."/>
            <person name="Petzold A."/>
            <person name="Koch P."/>
            <person name="Groth M."/>
            <person name="Platzer M."/>
        </authorList>
    </citation>
    <scope>NUCLEOTIDE SEQUENCE</scope>
    <source>
        <tissue evidence="4">Brain</tissue>
    </source>
</reference>
<keyword evidence="2" id="KW-0812">Transmembrane</keyword>